<accession>A0A7W8HZ95</accession>
<dbReference type="Gene3D" id="3.40.50.2000">
    <property type="entry name" value="Glycogen Phosphorylase B"/>
    <property type="match status" value="1"/>
</dbReference>
<dbReference type="Proteomes" id="UP000566663">
    <property type="component" value="Unassembled WGS sequence"/>
</dbReference>
<comment type="caution">
    <text evidence="4">The sequence shown here is derived from an EMBL/GenBank/DDBJ whole genome shotgun (WGS) entry which is preliminary data.</text>
</comment>
<reference evidence="4 5" key="1">
    <citation type="submission" date="2020-08" db="EMBL/GenBank/DDBJ databases">
        <title>Genomic Encyclopedia of Type Strains, Phase IV (KMG-IV): sequencing the most valuable type-strain genomes for metagenomic binning, comparative biology and taxonomic classification.</title>
        <authorList>
            <person name="Goeker M."/>
        </authorList>
    </citation>
    <scope>NUCLEOTIDE SEQUENCE [LARGE SCALE GENOMIC DNA]</scope>
    <source>
        <strain evidence="4 5">DSM 25335</strain>
    </source>
</reference>
<organism evidence="4 5">
    <name type="scientific">Brevundimonas basaltis</name>
    <dbReference type="NCBI Taxonomy" id="472166"/>
    <lineage>
        <taxon>Bacteria</taxon>
        <taxon>Pseudomonadati</taxon>
        <taxon>Pseudomonadota</taxon>
        <taxon>Alphaproteobacteria</taxon>
        <taxon>Caulobacterales</taxon>
        <taxon>Caulobacteraceae</taxon>
        <taxon>Brevundimonas</taxon>
    </lineage>
</organism>
<dbReference type="Pfam" id="PF13302">
    <property type="entry name" value="Acetyltransf_3"/>
    <property type="match status" value="1"/>
</dbReference>
<dbReference type="InterPro" id="IPR016181">
    <property type="entry name" value="Acyl_CoA_acyltransferase"/>
</dbReference>
<evidence type="ECO:0000256" key="2">
    <source>
        <dbReference type="SAM" id="MobiDB-lite"/>
    </source>
</evidence>
<feature type="compositionally biased region" description="Basic and acidic residues" evidence="2">
    <location>
        <begin position="31"/>
        <end position="40"/>
    </location>
</feature>
<feature type="region of interest" description="Disordered" evidence="2">
    <location>
        <begin position="28"/>
        <end position="50"/>
    </location>
</feature>
<evidence type="ECO:0000259" key="3">
    <source>
        <dbReference type="PROSITE" id="PS51186"/>
    </source>
</evidence>
<dbReference type="Gene3D" id="3.40.50.11190">
    <property type="match status" value="1"/>
</dbReference>
<dbReference type="AlphaFoldDB" id="A0A7W8HZ95"/>
<name>A0A7W8HZ95_9CAUL</name>
<protein>
    <submittedName>
        <fullName evidence="4">UDP-2,4-diacetamido-2,4, 6-trideoxy-beta-L-altropyranose hydrolase</fullName>
    </submittedName>
</protein>
<feature type="binding site" evidence="1">
    <location>
        <position position="248"/>
    </location>
    <ligand>
        <name>substrate</name>
    </ligand>
</feature>
<dbReference type="EMBL" id="JACHFZ010000004">
    <property type="protein sequence ID" value="MBB5292642.1"/>
    <property type="molecule type" value="Genomic_DNA"/>
</dbReference>
<dbReference type="Gene3D" id="3.40.630.30">
    <property type="match status" value="1"/>
</dbReference>
<dbReference type="InterPro" id="IPR000182">
    <property type="entry name" value="GNAT_dom"/>
</dbReference>
<evidence type="ECO:0000256" key="1">
    <source>
        <dbReference type="PIRSR" id="PIRSR620023-2"/>
    </source>
</evidence>
<dbReference type="SUPFAM" id="SSF55729">
    <property type="entry name" value="Acyl-CoA N-acyltransferases (Nat)"/>
    <property type="match status" value="1"/>
</dbReference>
<keyword evidence="4" id="KW-0378">Hydrolase</keyword>
<gene>
    <name evidence="4" type="ORF">HNQ67_002166</name>
</gene>
<keyword evidence="5" id="KW-1185">Reference proteome</keyword>
<evidence type="ECO:0000313" key="5">
    <source>
        <dbReference type="Proteomes" id="UP000566663"/>
    </source>
</evidence>
<dbReference type="InterPro" id="IPR020023">
    <property type="entry name" value="PseG"/>
</dbReference>
<dbReference type="NCBIfam" id="TIGR03590">
    <property type="entry name" value="PseG"/>
    <property type="match status" value="1"/>
</dbReference>
<dbReference type="GO" id="GO:0016747">
    <property type="term" value="F:acyltransferase activity, transferring groups other than amino-acyl groups"/>
    <property type="evidence" value="ECO:0007669"/>
    <property type="project" value="InterPro"/>
</dbReference>
<dbReference type="SUPFAM" id="SSF53756">
    <property type="entry name" value="UDP-Glycosyltransferase/glycogen phosphorylase"/>
    <property type="match status" value="1"/>
</dbReference>
<sequence length="490" mass="53236">MGADAKFVARRHDRVSEIAFGEQAHSTSWLDRPRSEESVEHSPSASPHAHWAGTSWEVDADETIRALRDFRPDWLVVDHYSFDARWHDRVRRELDCKVAAIDDLADRPLSVEVLVDANLAESGKEKYSDWLTGKCRVLSGPRYALLAADYRTAPRHQFHPEVRSIGIFMGGTDPGGISADVLQVCRNDAGFGGPIEVVSISANPHLAALRQACIASPNTTLSLDLQNLSAFYARHDLHVGAGGTATYERCCMGAPAIALAVAPNQLAVIPKLTALGIHREARLTGKPVTSLLESAPELADVVRDLVADPAARQTLSELGMSMVDARGADRVAACLLGESLTLRPAKLADGDQLHAWRNHPTVRALSNNDGLIDFTSHIDWLKRKIAADDCWIFVAMLGEVAAGCIRFDQQGNGDAEVSLYLDPDCTGLGLGPHLLLAGERAVIAERPSLKRFTASVLRENKASARLFINCGYSGGPLRYDKPIHQRNSGS</sequence>
<dbReference type="PROSITE" id="PS51186">
    <property type="entry name" value="GNAT"/>
    <property type="match status" value="1"/>
</dbReference>
<dbReference type="GO" id="GO:0016787">
    <property type="term" value="F:hydrolase activity"/>
    <property type="evidence" value="ECO:0007669"/>
    <property type="project" value="UniProtKB-KW"/>
</dbReference>
<evidence type="ECO:0000313" key="4">
    <source>
        <dbReference type="EMBL" id="MBB5292642.1"/>
    </source>
</evidence>
<feature type="domain" description="N-acetyltransferase" evidence="3">
    <location>
        <begin position="340"/>
        <end position="490"/>
    </location>
</feature>
<proteinExistence type="predicted"/>